<dbReference type="RefSeq" id="WP_112716204.1">
    <property type="nucleotide sequence ID" value="NZ_LS483250.1"/>
</dbReference>
<gene>
    <name evidence="7" type="ORF">MORIYA_3048</name>
</gene>
<dbReference type="GO" id="GO:1990281">
    <property type="term" value="C:efflux pump complex"/>
    <property type="evidence" value="ECO:0007669"/>
    <property type="project" value="TreeGrafter"/>
</dbReference>
<dbReference type="Proteomes" id="UP000250163">
    <property type="component" value="Chromosome MORIYA"/>
</dbReference>
<name>A0A330LRA5_9GAMM</name>
<evidence type="ECO:0000313" key="7">
    <source>
        <dbReference type="EMBL" id="SQD79504.1"/>
    </source>
</evidence>
<dbReference type="GO" id="GO:0015562">
    <property type="term" value="F:efflux transmembrane transporter activity"/>
    <property type="evidence" value="ECO:0007669"/>
    <property type="project" value="InterPro"/>
</dbReference>
<evidence type="ECO:0000256" key="1">
    <source>
        <dbReference type="ARBA" id="ARBA00004442"/>
    </source>
</evidence>
<dbReference type="EMBL" id="LS483250">
    <property type="protein sequence ID" value="SQD79504.1"/>
    <property type="molecule type" value="Genomic_DNA"/>
</dbReference>
<dbReference type="PANTHER" id="PTHR30026:SF20">
    <property type="entry name" value="OUTER MEMBRANE PROTEIN TOLC"/>
    <property type="match status" value="1"/>
</dbReference>
<keyword evidence="2" id="KW-1134">Transmembrane beta strand</keyword>
<feature type="signal peptide" evidence="6">
    <location>
        <begin position="1"/>
        <end position="19"/>
    </location>
</feature>
<keyword evidence="4" id="KW-0472">Membrane</keyword>
<dbReference type="Gene3D" id="1.20.1600.10">
    <property type="entry name" value="Outer membrane efflux proteins (OEP)"/>
    <property type="match status" value="1"/>
</dbReference>
<evidence type="ECO:0000256" key="4">
    <source>
        <dbReference type="ARBA" id="ARBA00023136"/>
    </source>
</evidence>
<evidence type="ECO:0000313" key="8">
    <source>
        <dbReference type="Proteomes" id="UP000250163"/>
    </source>
</evidence>
<accession>A0A330LRA5</accession>
<protein>
    <submittedName>
        <fullName evidence="7">TolC family protein</fullName>
    </submittedName>
</protein>
<dbReference type="GO" id="GO:0009279">
    <property type="term" value="C:cell outer membrane"/>
    <property type="evidence" value="ECO:0007669"/>
    <property type="project" value="UniProtKB-SubCell"/>
</dbReference>
<feature type="chain" id="PRO_5016342440" evidence="6">
    <location>
        <begin position="20"/>
        <end position="418"/>
    </location>
</feature>
<keyword evidence="8" id="KW-1185">Reference proteome</keyword>
<sequence>MPSKFYLGLLALLTLNVNAQQLTLSVAEDIALQRDPSATLYRAQQASFRAQAISQSQLADPMIKLGLANVPIDSFSVSDDPMTQFSLSLSQQFARGDTLELNAKGFTLQTQQSMHLAENRQLELKLQIRELWFDIRFSRMAQQILVKNQDLFRQNVTNLYRQFELGYKQNQDLIKAELELAKFDDKISAFAQQEQALRGQLVSWVGPQAFTELDPQLPQWSQSREYAQIAQVQHYALLASHPQVLAAQQAIDVAENTIATANQSYKPAFKVDIGYGHRESMDMNTGSSRSDLISGFVTMNVPLFTSNRQDQVVIAATQGKGMKQAEKDLLLIKFNGILNGAIANFNNTEARMQRYQDTLLVQAKLNSAAVMQGYQVNTNDFEQVIKALMDEQAFELEYHQLHFQSLKTLARIRYFQAL</sequence>
<organism evidence="7 8">
    <name type="scientific">Moritella yayanosii</name>
    <dbReference type="NCBI Taxonomy" id="69539"/>
    <lineage>
        <taxon>Bacteria</taxon>
        <taxon>Pseudomonadati</taxon>
        <taxon>Pseudomonadota</taxon>
        <taxon>Gammaproteobacteria</taxon>
        <taxon>Alteromonadales</taxon>
        <taxon>Moritellaceae</taxon>
        <taxon>Moritella</taxon>
    </lineage>
</organism>
<dbReference type="GO" id="GO:0015288">
    <property type="term" value="F:porin activity"/>
    <property type="evidence" value="ECO:0007669"/>
    <property type="project" value="TreeGrafter"/>
</dbReference>
<reference evidence="8" key="1">
    <citation type="submission" date="2018-05" db="EMBL/GenBank/DDBJ databases">
        <authorList>
            <person name="Cea G.-C."/>
            <person name="William W."/>
        </authorList>
    </citation>
    <scope>NUCLEOTIDE SEQUENCE [LARGE SCALE GENOMIC DNA]</scope>
    <source>
        <strain evidence="8">DB21MT 5</strain>
    </source>
</reference>
<keyword evidence="6" id="KW-0732">Signal</keyword>
<evidence type="ECO:0000256" key="3">
    <source>
        <dbReference type="ARBA" id="ARBA00022692"/>
    </source>
</evidence>
<dbReference type="SUPFAM" id="SSF56954">
    <property type="entry name" value="Outer membrane efflux proteins (OEP)"/>
    <property type="match status" value="1"/>
</dbReference>
<dbReference type="InterPro" id="IPR051906">
    <property type="entry name" value="TolC-like"/>
</dbReference>
<dbReference type="PANTHER" id="PTHR30026">
    <property type="entry name" value="OUTER MEMBRANE PROTEIN TOLC"/>
    <property type="match status" value="1"/>
</dbReference>
<keyword evidence="5" id="KW-0998">Cell outer membrane</keyword>
<evidence type="ECO:0000256" key="6">
    <source>
        <dbReference type="SAM" id="SignalP"/>
    </source>
</evidence>
<comment type="subcellular location">
    <subcellularLocation>
        <location evidence="1">Cell outer membrane</location>
    </subcellularLocation>
</comment>
<dbReference type="KEGG" id="mya:MORIYA_3048"/>
<evidence type="ECO:0000256" key="5">
    <source>
        <dbReference type="ARBA" id="ARBA00023237"/>
    </source>
</evidence>
<dbReference type="OrthoDB" id="5607838at2"/>
<dbReference type="AlphaFoldDB" id="A0A330LRA5"/>
<evidence type="ECO:0000256" key="2">
    <source>
        <dbReference type="ARBA" id="ARBA00022452"/>
    </source>
</evidence>
<proteinExistence type="predicted"/>
<keyword evidence="3" id="KW-0812">Transmembrane</keyword>